<sequence>MDEVEQKIKNSTEVPSDSDLFAGEVHRNLSEREVFVGDEDFYRLLANSTPTNSVRTSANAKSSKRGPIRHNRFSTLQKTFVAAIITIGAMLLYVVLKPFVWSPNEISTPITQQMSPSDLPVSDSIQVVPESVQQPVADSIKVEHEPVQQSVQQPTPLFPPEQPLSLDVARSLYLQSDYRQAYAAYN</sequence>
<proteinExistence type="predicted"/>
<name>X0YQ34_9ZZZZ</name>
<evidence type="ECO:0000256" key="1">
    <source>
        <dbReference type="SAM" id="Phobius"/>
    </source>
</evidence>
<reference evidence="2" key="1">
    <citation type="journal article" date="2014" name="Front. Microbiol.">
        <title>High frequency of phylogenetically diverse reductive dehalogenase-homologous genes in deep subseafloor sedimentary metagenomes.</title>
        <authorList>
            <person name="Kawai M."/>
            <person name="Futagami T."/>
            <person name="Toyoda A."/>
            <person name="Takaki Y."/>
            <person name="Nishi S."/>
            <person name="Hori S."/>
            <person name="Arai W."/>
            <person name="Tsubouchi T."/>
            <person name="Morono Y."/>
            <person name="Uchiyama I."/>
            <person name="Ito T."/>
            <person name="Fujiyama A."/>
            <person name="Inagaki F."/>
            <person name="Takami H."/>
        </authorList>
    </citation>
    <scope>NUCLEOTIDE SEQUENCE</scope>
    <source>
        <strain evidence="2">Expedition CK06-06</strain>
    </source>
</reference>
<keyword evidence="1" id="KW-0472">Membrane</keyword>
<accession>X0YQ34</accession>
<gene>
    <name evidence="2" type="ORF">S01H1_79128</name>
</gene>
<dbReference type="AlphaFoldDB" id="X0YQ34"/>
<comment type="caution">
    <text evidence="2">The sequence shown here is derived from an EMBL/GenBank/DDBJ whole genome shotgun (WGS) entry which is preliminary data.</text>
</comment>
<keyword evidence="1" id="KW-1133">Transmembrane helix</keyword>
<organism evidence="2">
    <name type="scientific">marine sediment metagenome</name>
    <dbReference type="NCBI Taxonomy" id="412755"/>
    <lineage>
        <taxon>unclassified sequences</taxon>
        <taxon>metagenomes</taxon>
        <taxon>ecological metagenomes</taxon>
    </lineage>
</organism>
<dbReference type="EMBL" id="BARS01053311">
    <property type="protein sequence ID" value="GAG50538.1"/>
    <property type="molecule type" value="Genomic_DNA"/>
</dbReference>
<feature type="non-terminal residue" evidence="2">
    <location>
        <position position="186"/>
    </location>
</feature>
<evidence type="ECO:0000313" key="2">
    <source>
        <dbReference type="EMBL" id="GAG50538.1"/>
    </source>
</evidence>
<keyword evidence="1" id="KW-0812">Transmembrane</keyword>
<protein>
    <submittedName>
        <fullName evidence="2">Uncharacterized protein</fullName>
    </submittedName>
</protein>
<feature type="transmembrane region" description="Helical" evidence="1">
    <location>
        <begin position="79"/>
        <end position="101"/>
    </location>
</feature>